<protein>
    <submittedName>
        <fullName evidence="7">MFS transporter</fullName>
    </submittedName>
</protein>
<dbReference type="PANTHER" id="PTHR23508:SF10">
    <property type="entry name" value="CARBOXYLIC ACID TRANSPORTER PROTEIN HOMOLOG"/>
    <property type="match status" value="1"/>
</dbReference>
<dbReference type="PROSITE" id="PS50850">
    <property type="entry name" value="MFS"/>
    <property type="match status" value="1"/>
</dbReference>
<feature type="transmembrane region" description="Helical" evidence="5">
    <location>
        <begin position="378"/>
        <end position="400"/>
    </location>
</feature>
<dbReference type="InterPro" id="IPR011701">
    <property type="entry name" value="MFS"/>
</dbReference>
<dbReference type="GO" id="GO:0046943">
    <property type="term" value="F:carboxylic acid transmembrane transporter activity"/>
    <property type="evidence" value="ECO:0007669"/>
    <property type="project" value="TreeGrafter"/>
</dbReference>
<name>A0A2N3Q0C2_9PROT</name>
<sequence>MLTWFTQLSKQEKWTFWACFSGWGLDAMDTQMYALAIPTLISLWGMSKGQAGILGTAVLIMAALGGWLAGMLSDRIGRVRVLQITILWFSAFTFLSGLTNSFWELLAARSLQGIGFGGEWAVGSVLISEAISPRVRGRVVGAIQAGWAIGYGIAVLISTVLFSLLPADLAWRVFFFIGLLPALLVLWIRRNIQDAAIFRESRQATGGAPTVSVWQIFGRAHLATTLKATLLTTGIYGGNYVMITWLPAYLKMSLHLSVLNVGAYLAVNILGSFAGAFLNGWMADFLGRRKTFMVNACLQVIAVGIYTMAPINTIAIFFMGFVLGTLQSGTAAGTGAFLAELFPTHIRGTAQGFCGNGGRAIGAVMPALVGIISADMPLGAAMGLGACSAYFVVVVFAALLPETRGRDLRSMTVAADDKPSGN</sequence>
<dbReference type="PANTHER" id="PTHR23508">
    <property type="entry name" value="CARBOXYLIC ACID TRANSPORTER PROTEIN HOMOLOG"/>
    <property type="match status" value="1"/>
</dbReference>
<evidence type="ECO:0000256" key="1">
    <source>
        <dbReference type="ARBA" id="ARBA00004141"/>
    </source>
</evidence>
<evidence type="ECO:0000313" key="8">
    <source>
        <dbReference type="Proteomes" id="UP000233293"/>
    </source>
</evidence>
<dbReference type="PROSITE" id="PS00217">
    <property type="entry name" value="SUGAR_TRANSPORT_2"/>
    <property type="match status" value="1"/>
</dbReference>
<dbReference type="Pfam" id="PF07690">
    <property type="entry name" value="MFS_1"/>
    <property type="match status" value="1"/>
</dbReference>
<dbReference type="OrthoDB" id="5368493at2"/>
<keyword evidence="8" id="KW-1185">Reference proteome</keyword>
<feature type="transmembrane region" description="Helical" evidence="5">
    <location>
        <begin position="139"/>
        <end position="163"/>
    </location>
</feature>
<keyword evidence="4 5" id="KW-0472">Membrane</keyword>
<keyword evidence="2 5" id="KW-0812">Transmembrane</keyword>
<feature type="transmembrane region" description="Helical" evidence="5">
    <location>
        <begin position="261"/>
        <end position="280"/>
    </location>
</feature>
<evidence type="ECO:0000256" key="4">
    <source>
        <dbReference type="ARBA" id="ARBA00023136"/>
    </source>
</evidence>
<feature type="transmembrane region" description="Helical" evidence="5">
    <location>
        <begin position="51"/>
        <end position="69"/>
    </location>
</feature>
<dbReference type="EMBL" id="PIUM01000002">
    <property type="protein sequence ID" value="PKU26100.1"/>
    <property type="molecule type" value="Genomic_DNA"/>
</dbReference>
<evidence type="ECO:0000259" key="6">
    <source>
        <dbReference type="PROSITE" id="PS50850"/>
    </source>
</evidence>
<dbReference type="Proteomes" id="UP000233293">
    <property type="component" value="Unassembled WGS sequence"/>
</dbReference>
<dbReference type="InterPro" id="IPR005829">
    <property type="entry name" value="Sugar_transporter_CS"/>
</dbReference>
<organism evidence="7 8">
    <name type="scientific">Telmatospirillum siberiense</name>
    <dbReference type="NCBI Taxonomy" id="382514"/>
    <lineage>
        <taxon>Bacteria</taxon>
        <taxon>Pseudomonadati</taxon>
        <taxon>Pseudomonadota</taxon>
        <taxon>Alphaproteobacteria</taxon>
        <taxon>Rhodospirillales</taxon>
        <taxon>Rhodospirillaceae</taxon>
        <taxon>Telmatospirillum</taxon>
    </lineage>
</organism>
<feature type="domain" description="Major facilitator superfamily (MFS) profile" evidence="6">
    <location>
        <begin position="15"/>
        <end position="404"/>
    </location>
</feature>
<evidence type="ECO:0000313" key="7">
    <source>
        <dbReference type="EMBL" id="PKU26100.1"/>
    </source>
</evidence>
<comment type="subcellular location">
    <subcellularLocation>
        <location evidence="1">Membrane</location>
        <topology evidence="1">Multi-pass membrane protein</topology>
    </subcellularLocation>
</comment>
<keyword evidence="3 5" id="KW-1133">Transmembrane helix</keyword>
<dbReference type="AlphaFoldDB" id="A0A2N3Q0C2"/>
<evidence type="ECO:0000256" key="2">
    <source>
        <dbReference type="ARBA" id="ARBA00022692"/>
    </source>
</evidence>
<comment type="caution">
    <text evidence="7">The sequence shown here is derived from an EMBL/GenBank/DDBJ whole genome shotgun (WGS) entry which is preliminary data.</text>
</comment>
<evidence type="ECO:0000256" key="3">
    <source>
        <dbReference type="ARBA" id="ARBA00022989"/>
    </source>
</evidence>
<dbReference type="InterPro" id="IPR020846">
    <property type="entry name" value="MFS_dom"/>
</dbReference>
<proteinExistence type="predicted"/>
<accession>A0A2N3Q0C2</accession>
<reference evidence="8" key="1">
    <citation type="submission" date="2017-12" db="EMBL/GenBank/DDBJ databases">
        <title>Draft genome sequence of Telmatospirillum siberiense 26-4b1T, an acidotolerant peatland alphaproteobacterium potentially involved in sulfur cycling.</title>
        <authorList>
            <person name="Hausmann B."/>
            <person name="Pjevac P."/>
            <person name="Schreck K."/>
            <person name="Herbold C.W."/>
            <person name="Daims H."/>
            <person name="Wagner M."/>
            <person name="Pester M."/>
            <person name="Loy A."/>
        </authorList>
    </citation>
    <scope>NUCLEOTIDE SEQUENCE [LARGE SCALE GENOMIC DNA]</scope>
    <source>
        <strain evidence="8">26-4b1</strain>
    </source>
</reference>
<feature type="transmembrane region" description="Helical" evidence="5">
    <location>
        <begin position="81"/>
        <end position="103"/>
    </location>
</feature>
<evidence type="ECO:0000256" key="5">
    <source>
        <dbReference type="SAM" id="Phobius"/>
    </source>
</evidence>
<dbReference type="InterPro" id="IPR036259">
    <property type="entry name" value="MFS_trans_sf"/>
</dbReference>
<dbReference type="SUPFAM" id="SSF103473">
    <property type="entry name" value="MFS general substrate transporter"/>
    <property type="match status" value="1"/>
</dbReference>
<dbReference type="GO" id="GO:0005886">
    <property type="term" value="C:plasma membrane"/>
    <property type="evidence" value="ECO:0007669"/>
    <property type="project" value="TreeGrafter"/>
</dbReference>
<dbReference type="RefSeq" id="WP_101249061.1">
    <property type="nucleotide sequence ID" value="NZ_PIUM01000002.1"/>
</dbReference>
<feature type="transmembrane region" description="Helical" evidence="5">
    <location>
        <begin position="169"/>
        <end position="188"/>
    </location>
</feature>
<gene>
    <name evidence="7" type="ORF">CWS72_02920</name>
</gene>
<feature type="transmembrane region" description="Helical" evidence="5">
    <location>
        <begin position="228"/>
        <end position="249"/>
    </location>
</feature>
<dbReference type="Gene3D" id="1.20.1250.20">
    <property type="entry name" value="MFS general substrate transporter like domains"/>
    <property type="match status" value="2"/>
</dbReference>